<dbReference type="GO" id="GO:0016746">
    <property type="term" value="F:acyltransferase activity"/>
    <property type="evidence" value="ECO:0007669"/>
    <property type="project" value="UniProtKB-KW"/>
</dbReference>
<dbReference type="RefSeq" id="WP_378282976.1">
    <property type="nucleotide sequence ID" value="NZ_JBHSON010000021.1"/>
</dbReference>
<dbReference type="EC" id="2.3.-.-" evidence="2"/>
<comment type="caution">
    <text evidence="2">The sequence shown here is derived from an EMBL/GenBank/DDBJ whole genome shotgun (WGS) entry which is preliminary data.</text>
</comment>
<sequence>MKQLIASEVRFRPYGITDGERLRRMSARLSRHSLYTRFWSGTPRIPEEYAAALAVLDHWDREAMAALLDGEMIGIAEYVRDPDRPWRAELAVLIADPWQRHGLATALVGYLAALAGRRGITEFDADVLLENRTATLAILSSWPAARPVGADGAARYSLPLPVPAANPPVNPVVTPG</sequence>
<dbReference type="PROSITE" id="PS51186">
    <property type="entry name" value="GNAT"/>
    <property type="match status" value="1"/>
</dbReference>
<evidence type="ECO:0000313" key="2">
    <source>
        <dbReference type="EMBL" id="MFC5747357.1"/>
    </source>
</evidence>
<dbReference type="InterPro" id="IPR016181">
    <property type="entry name" value="Acyl_CoA_acyltransferase"/>
</dbReference>
<keyword evidence="3" id="KW-1185">Reference proteome</keyword>
<dbReference type="Pfam" id="PF00583">
    <property type="entry name" value="Acetyltransf_1"/>
    <property type="match status" value="1"/>
</dbReference>
<reference evidence="3" key="1">
    <citation type="journal article" date="2019" name="Int. J. Syst. Evol. Microbiol.">
        <title>The Global Catalogue of Microorganisms (GCM) 10K type strain sequencing project: providing services to taxonomists for standard genome sequencing and annotation.</title>
        <authorList>
            <consortium name="The Broad Institute Genomics Platform"/>
            <consortium name="The Broad Institute Genome Sequencing Center for Infectious Disease"/>
            <person name="Wu L."/>
            <person name="Ma J."/>
        </authorList>
    </citation>
    <scope>NUCLEOTIDE SEQUENCE [LARGE SCALE GENOMIC DNA]</scope>
    <source>
        <strain evidence="3">KCTC 42087</strain>
    </source>
</reference>
<keyword evidence="2" id="KW-0012">Acyltransferase</keyword>
<dbReference type="CDD" id="cd04301">
    <property type="entry name" value="NAT_SF"/>
    <property type="match status" value="1"/>
</dbReference>
<evidence type="ECO:0000313" key="3">
    <source>
        <dbReference type="Proteomes" id="UP001596074"/>
    </source>
</evidence>
<dbReference type="Gene3D" id="3.40.630.30">
    <property type="match status" value="1"/>
</dbReference>
<name>A0ABW0ZY95_9ACTN</name>
<keyword evidence="2" id="KW-0808">Transferase</keyword>
<dbReference type="EMBL" id="JBHSON010000021">
    <property type="protein sequence ID" value="MFC5747357.1"/>
    <property type="molecule type" value="Genomic_DNA"/>
</dbReference>
<dbReference type="SUPFAM" id="SSF55729">
    <property type="entry name" value="Acyl-CoA N-acyltransferases (Nat)"/>
    <property type="match status" value="1"/>
</dbReference>
<organism evidence="2 3">
    <name type="scientific">Actinomadura rugatobispora</name>
    <dbReference type="NCBI Taxonomy" id="1994"/>
    <lineage>
        <taxon>Bacteria</taxon>
        <taxon>Bacillati</taxon>
        <taxon>Actinomycetota</taxon>
        <taxon>Actinomycetes</taxon>
        <taxon>Streptosporangiales</taxon>
        <taxon>Thermomonosporaceae</taxon>
        <taxon>Actinomadura</taxon>
    </lineage>
</organism>
<accession>A0ABW0ZY95</accession>
<proteinExistence type="predicted"/>
<protein>
    <submittedName>
        <fullName evidence="2">GNAT family N-acetyltransferase</fullName>
        <ecNumber evidence="2">2.3.-.-</ecNumber>
    </submittedName>
</protein>
<evidence type="ECO:0000259" key="1">
    <source>
        <dbReference type="PROSITE" id="PS51186"/>
    </source>
</evidence>
<feature type="domain" description="N-acetyltransferase" evidence="1">
    <location>
        <begin position="9"/>
        <end position="173"/>
    </location>
</feature>
<dbReference type="Proteomes" id="UP001596074">
    <property type="component" value="Unassembled WGS sequence"/>
</dbReference>
<dbReference type="InterPro" id="IPR000182">
    <property type="entry name" value="GNAT_dom"/>
</dbReference>
<gene>
    <name evidence="2" type="ORF">ACFPZN_17145</name>
</gene>